<keyword evidence="3" id="KW-1185">Reference proteome</keyword>
<name>A0A238VWU4_9ACTN</name>
<gene>
    <name evidence="2" type="ORF">SAMN06265355_102474</name>
</gene>
<protein>
    <submittedName>
        <fullName evidence="2">Uncharacterized protein</fullName>
    </submittedName>
</protein>
<organism evidence="2 3">
    <name type="scientific">Actinomadura mexicana</name>
    <dbReference type="NCBI Taxonomy" id="134959"/>
    <lineage>
        <taxon>Bacteria</taxon>
        <taxon>Bacillati</taxon>
        <taxon>Actinomycetota</taxon>
        <taxon>Actinomycetes</taxon>
        <taxon>Streptosporangiales</taxon>
        <taxon>Thermomonosporaceae</taxon>
        <taxon>Actinomadura</taxon>
    </lineage>
</organism>
<sequence length="42" mass="4739">MHRTRGRIGSPPNWELLVGLVATGFIIYVWVWAATQGGPPFW</sequence>
<dbReference type="RefSeq" id="WP_281258283.1">
    <property type="nucleotide sequence ID" value="NZ_FZNP01000002.1"/>
</dbReference>
<keyword evidence="1" id="KW-0812">Transmembrane</keyword>
<reference evidence="3" key="1">
    <citation type="submission" date="2017-06" db="EMBL/GenBank/DDBJ databases">
        <authorList>
            <person name="Varghese N."/>
            <person name="Submissions S."/>
        </authorList>
    </citation>
    <scope>NUCLEOTIDE SEQUENCE [LARGE SCALE GENOMIC DNA]</scope>
    <source>
        <strain evidence="3">DSM 44485</strain>
    </source>
</reference>
<evidence type="ECO:0000313" key="2">
    <source>
        <dbReference type="EMBL" id="SNR38718.1"/>
    </source>
</evidence>
<keyword evidence="1" id="KW-1133">Transmembrane helix</keyword>
<dbReference type="EMBL" id="FZNP01000002">
    <property type="protein sequence ID" value="SNR38718.1"/>
    <property type="molecule type" value="Genomic_DNA"/>
</dbReference>
<dbReference type="AlphaFoldDB" id="A0A238VWU4"/>
<dbReference type="Proteomes" id="UP000198420">
    <property type="component" value="Unassembled WGS sequence"/>
</dbReference>
<feature type="transmembrane region" description="Helical" evidence="1">
    <location>
        <begin position="12"/>
        <end position="33"/>
    </location>
</feature>
<accession>A0A238VWU4</accession>
<proteinExistence type="predicted"/>
<evidence type="ECO:0000256" key="1">
    <source>
        <dbReference type="SAM" id="Phobius"/>
    </source>
</evidence>
<keyword evidence="1" id="KW-0472">Membrane</keyword>
<evidence type="ECO:0000313" key="3">
    <source>
        <dbReference type="Proteomes" id="UP000198420"/>
    </source>
</evidence>